<accession>A0A0R3TU68</accession>
<dbReference type="AlphaFoldDB" id="A0A0R3TU68"/>
<protein>
    <recommendedName>
        <fullName evidence="1">Vacuolar ATPase assembly protein VMA22</fullName>
    </recommendedName>
</protein>
<organism evidence="5">
    <name type="scientific">Rodentolepis nana</name>
    <name type="common">Dwarf tapeworm</name>
    <name type="synonym">Hymenolepis nana</name>
    <dbReference type="NCBI Taxonomy" id="102285"/>
    <lineage>
        <taxon>Eukaryota</taxon>
        <taxon>Metazoa</taxon>
        <taxon>Spiralia</taxon>
        <taxon>Lophotrochozoa</taxon>
        <taxon>Platyhelminthes</taxon>
        <taxon>Cestoda</taxon>
        <taxon>Eucestoda</taxon>
        <taxon>Cyclophyllidea</taxon>
        <taxon>Hymenolepididae</taxon>
        <taxon>Rodentolepis</taxon>
    </lineage>
</organism>
<dbReference type="EMBL" id="UZAE01013472">
    <property type="protein sequence ID" value="VDO10008.1"/>
    <property type="molecule type" value="Genomic_DNA"/>
</dbReference>
<reference evidence="3 4" key="2">
    <citation type="submission" date="2018-11" db="EMBL/GenBank/DDBJ databases">
        <authorList>
            <consortium name="Pathogen Informatics"/>
        </authorList>
    </citation>
    <scope>NUCLEOTIDE SEQUENCE [LARGE SCALE GENOMIC DNA]</scope>
</reference>
<evidence type="ECO:0000256" key="2">
    <source>
        <dbReference type="SAM" id="MobiDB-lite"/>
    </source>
</evidence>
<dbReference type="Pfam" id="PF21730">
    <property type="entry name" value="Vma22_CCDC115"/>
    <property type="match status" value="1"/>
</dbReference>
<dbReference type="Proteomes" id="UP000278807">
    <property type="component" value="Unassembled WGS sequence"/>
</dbReference>
<dbReference type="InterPro" id="IPR040357">
    <property type="entry name" value="Vma22/CCDC115"/>
</dbReference>
<name>A0A0R3TU68_RODNA</name>
<dbReference type="STRING" id="102285.A0A0R3TU68"/>
<proteinExistence type="predicted"/>
<keyword evidence="4" id="KW-1185">Reference proteome</keyword>
<evidence type="ECO:0000313" key="5">
    <source>
        <dbReference type="WBParaSite" id="HNAJ_0001128701-mRNA-1"/>
    </source>
</evidence>
<evidence type="ECO:0000256" key="1">
    <source>
        <dbReference type="ARBA" id="ARBA00093634"/>
    </source>
</evidence>
<sequence length="367" mass="41676">MSVNPRSSRFIGLLVAYILITLLVVYMVVCAVCFQPQKCLSLVGRGTNGEEGDSNHLPPPQTSITTPPESSRSTRTRRFQWNWFRSRNSINQNTDVPLVLPRSNPHFSRSVNGERFLHYPLNFYPESADTSMEDGSNWAPHQTSHHQHHHELHHHRRSVVVNSHWDPRLTESRLRRSKMTCVSPTDAEIDHVLLEHMANLSAYIDIYHHLENSLKRGRILLAKTRCSSIGVSANISHISYNLAEMSTQGATARVHIDDSANFELVDDLASFESRASSSEASKSSDHKVSDPIHWFCGVLVPSELKQSQLDFRRSLRFVIELANRRVNLLNSTHKLSNLLKIRRETENETPLILLNDALSPSSSKIQN</sequence>
<dbReference type="OrthoDB" id="408631at2759"/>
<reference evidence="5" key="1">
    <citation type="submission" date="2017-02" db="UniProtKB">
        <authorList>
            <consortium name="WormBaseParasite"/>
        </authorList>
    </citation>
    <scope>IDENTIFICATION</scope>
</reference>
<dbReference type="GO" id="GO:0070072">
    <property type="term" value="P:vacuolar proton-transporting V-type ATPase complex assembly"/>
    <property type="evidence" value="ECO:0007669"/>
    <property type="project" value="InterPro"/>
</dbReference>
<dbReference type="WBParaSite" id="HNAJ_0001128701-mRNA-1">
    <property type="protein sequence ID" value="HNAJ_0001128701-mRNA-1"/>
    <property type="gene ID" value="HNAJ_0001128701"/>
</dbReference>
<gene>
    <name evidence="3" type="ORF">HNAJ_LOCUS11277</name>
</gene>
<dbReference type="PANTHER" id="PTHR31996">
    <property type="entry name" value="COILED-COIL DOMAIN-CONTAINING PROTEIN 115"/>
    <property type="match status" value="1"/>
</dbReference>
<evidence type="ECO:0000313" key="4">
    <source>
        <dbReference type="Proteomes" id="UP000278807"/>
    </source>
</evidence>
<feature type="compositionally biased region" description="Low complexity" evidence="2">
    <location>
        <begin position="62"/>
        <end position="73"/>
    </location>
</feature>
<feature type="region of interest" description="Disordered" evidence="2">
    <location>
        <begin position="47"/>
        <end position="75"/>
    </location>
</feature>
<dbReference type="GO" id="GO:0051082">
    <property type="term" value="F:unfolded protein binding"/>
    <property type="evidence" value="ECO:0007669"/>
    <property type="project" value="TreeGrafter"/>
</dbReference>
<evidence type="ECO:0000313" key="3">
    <source>
        <dbReference type="EMBL" id="VDO10008.1"/>
    </source>
</evidence>
<dbReference type="PANTHER" id="PTHR31996:SF2">
    <property type="entry name" value="COILED-COIL DOMAIN-CONTAINING PROTEIN 115"/>
    <property type="match status" value="1"/>
</dbReference>